<evidence type="ECO:0000313" key="1">
    <source>
        <dbReference type="EMBL" id="MDD1780974.1"/>
    </source>
</evidence>
<comment type="caution">
    <text evidence="1">The sequence shown here is derived from an EMBL/GenBank/DDBJ whole genome shotgun (WGS) entry which is preliminary data.</text>
</comment>
<organism evidence="1 2">
    <name type="scientific">Enterovibrio qingdaonensis</name>
    <dbReference type="NCBI Taxonomy" id="2899818"/>
    <lineage>
        <taxon>Bacteria</taxon>
        <taxon>Pseudomonadati</taxon>
        <taxon>Pseudomonadota</taxon>
        <taxon>Gammaproteobacteria</taxon>
        <taxon>Vibrionales</taxon>
        <taxon>Vibrionaceae</taxon>
        <taxon>Enterovibrio</taxon>
    </lineage>
</organism>
<dbReference type="Proteomes" id="UP001149821">
    <property type="component" value="Unassembled WGS sequence"/>
</dbReference>
<name>A0ABT5QK37_9GAMM</name>
<keyword evidence="2" id="KW-1185">Reference proteome</keyword>
<proteinExistence type="predicted"/>
<sequence>MKFAAIQQKLSPSSLQPFEARQLKDPVVCWINTALLTEYGYDLSSPEAIAKTKNQLIDEYAYMISNDDVGTPLTSRTRTFYGEIYGSGSEASNIGGVRCGIANDFQIKGIGRNQLTGKYVDYWHSHGGASLEEGIREAFWAEYFHHEFSEGAIRVAAIISTNHITPFDINFDELGITTTPVGALILREPSVRPSHFERVTYCYPLNPEKFENYSDVQRTRECIENIHHFLPAGENLTEQFKSLARIFSSECAKLRIRCVLHGSVTSSNTCLDGRLIDFGTASGLPDHGNYKYNPSQPPIWSNHLSFTRLMCGLLYYVNKYHPDCSADEDNIDDTEIVKHFFDHHYEHMLQELLFLSGIDVPLSGTERTPDVVKLVKYSETLLKIVTINSEREKRLSGYEGTAYYSFHQILKDLVCESPNLIVSLKGNQALLTELKNNFENAVNASRTIINNHIKLENHLKAIDISVKLRNSKPEALYKNYISIYKDIVEMEAEQNTKNLNLTAFMDEKISSSRRMSLFVAPGEALVRTKHYTKYGAECAVIYSSLENRVLYRFSFPMNEDYCLVFGTKVSSIEMREHINNKMFVLDAALSTALRYLSLPNGENIELPSDITLPSGEL</sequence>
<dbReference type="EMBL" id="JAJUBB010000004">
    <property type="protein sequence ID" value="MDD1780974.1"/>
    <property type="molecule type" value="Genomic_DNA"/>
</dbReference>
<accession>A0ABT5QK37</accession>
<reference evidence="1" key="1">
    <citation type="submission" date="2021-12" db="EMBL/GenBank/DDBJ databases">
        <title>Enterovibrio ZSDZ35 sp. nov. and Enterovibrio ZSDZ42 sp. nov., isolated from coastal seawater in Qingdao.</title>
        <authorList>
            <person name="Zhang P."/>
        </authorList>
    </citation>
    <scope>NUCLEOTIDE SEQUENCE</scope>
    <source>
        <strain evidence="1">ZSDZ35</strain>
    </source>
</reference>
<protein>
    <submittedName>
        <fullName evidence="1">Uncharacterized protein</fullName>
    </submittedName>
</protein>
<dbReference type="RefSeq" id="WP_274141243.1">
    <property type="nucleotide sequence ID" value="NZ_JAJUBB010000004.1"/>
</dbReference>
<gene>
    <name evidence="1" type="ORF">LRP49_07135</name>
</gene>
<evidence type="ECO:0000313" key="2">
    <source>
        <dbReference type="Proteomes" id="UP001149821"/>
    </source>
</evidence>